<feature type="compositionally biased region" description="Polar residues" evidence="1">
    <location>
        <begin position="120"/>
        <end position="146"/>
    </location>
</feature>
<reference evidence="2 3" key="1">
    <citation type="submission" date="2021-06" db="EMBL/GenBank/DDBJ databases">
        <authorList>
            <person name="Palmer J.M."/>
        </authorList>
    </citation>
    <scope>NUCLEOTIDE SEQUENCE [LARGE SCALE GENOMIC DNA]</scope>
    <source>
        <strain evidence="2 3">GA_2019</strain>
        <tissue evidence="2">Muscle</tissue>
    </source>
</reference>
<evidence type="ECO:0000256" key="1">
    <source>
        <dbReference type="SAM" id="MobiDB-lite"/>
    </source>
</evidence>
<feature type="region of interest" description="Disordered" evidence="1">
    <location>
        <begin position="19"/>
        <end position="148"/>
    </location>
</feature>
<sequence>MKEIQALQGRQKQEIEALYSKMGKAPPPCVVSPALALGGGRRRRKSHRSRSSGQPNPIHSGQGHGSESPLKQSLPSATGAPETAVSTSLQPLTSSPSLPSLSSGSSGSSGTSSSNSSGPCQNISASHSQTAGAAPSPSQTQKTKSTFSDDMHQLVDNFARDAKKGPKTGTLATGGLDIIPPANMGRKFSAPGHLGPALHAPSNCTTTTSTHLPNPGNPAAPLGPLIASLGPATQPFGYASATYSASQWAGPTGTCQVSMHNPTQPLKQYQPPTTVSVSMHQGYQMGPTQTNQTSVSHGGTSSRPT</sequence>
<proteinExistence type="predicted"/>
<feature type="compositionally biased region" description="Basic residues" evidence="1">
    <location>
        <begin position="40"/>
        <end position="50"/>
    </location>
</feature>
<evidence type="ECO:0000313" key="2">
    <source>
        <dbReference type="EMBL" id="MEQ2161234.1"/>
    </source>
</evidence>
<dbReference type="EMBL" id="JAHRIO010010395">
    <property type="protein sequence ID" value="MEQ2161234.1"/>
    <property type="molecule type" value="Genomic_DNA"/>
</dbReference>
<accession>A0ABV0MRD0</accession>
<evidence type="ECO:0008006" key="4">
    <source>
        <dbReference type="Google" id="ProtNLM"/>
    </source>
</evidence>
<dbReference type="Proteomes" id="UP001476798">
    <property type="component" value="Unassembled WGS sequence"/>
</dbReference>
<gene>
    <name evidence="2" type="ORF">GOODEAATRI_007738</name>
</gene>
<evidence type="ECO:0000313" key="3">
    <source>
        <dbReference type="Proteomes" id="UP001476798"/>
    </source>
</evidence>
<name>A0ABV0MRD0_9TELE</name>
<keyword evidence="3" id="KW-1185">Reference proteome</keyword>
<feature type="region of interest" description="Disordered" evidence="1">
    <location>
        <begin position="259"/>
        <end position="305"/>
    </location>
</feature>
<comment type="caution">
    <text evidence="2">The sequence shown here is derived from an EMBL/GenBank/DDBJ whole genome shotgun (WGS) entry which is preliminary data.</text>
</comment>
<organism evidence="2 3">
    <name type="scientific">Goodea atripinnis</name>
    <dbReference type="NCBI Taxonomy" id="208336"/>
    <lineage>
        <taxon>Eukaryota</taxon>
        <taxon>Metazoa</taxon>
        <taxon>Chordata</taxon>
        <taxon>Craniata</taxon>
        <taxon>Vertebrata</taxon>
        <taxon>Euteleostomi</taxon>
        <taxon>Actinopterygii</taxon>
        <taxon>Neopterygii</taxon>
        <taxon>Teleostei</taxon>
        <taxon>Neoteleostei</taxon>
        <taxon>Acanthomorphata</taxon>
        <taxon>Ovalentaria</taxon>
        <taxon>Atherinomorphae</taxon>
        <taxon>Cyprinodontiformes</taxon>
        <taxon>Goodeidae</taxon>
        <taxon>Goodea</taxon>
    </lineage>
</organism>
<feature type="compositionally biased region" description="Low complexity" evidence="1">
    <location>
        <begin position="86"/>
        <end position="119"/>
    </location>
</feature>
<protein>
    <recommendedName>
        <fullName evidence="4">Mixed-lineage leukemia-like protein</fullName>
    </recommendedName>
</protein>